<organism evidence="1 2">
    <name type="scientific">Paenibacillus polymyxa</name>
    <name type="common">Bacillus polymyxa</name>
    <dbReference type="NCBI Taxonomy" id="1406"/>
    <lineage>
        <taxon>Bacteria</taxon>
        <taxon>Bacillati</taxon>
        <taxon>Bacillota</taxon>
        <taxon>Bacilli</taxon>
        <taxon>Bacillales</taxon>
        <taxon>Paenibacillaceae</taxon>
        <taxon>Paenibacillus</taxon>
    </lineage>
</organism>
<dbReference type="Proteomes" id="UP000254400">
    <property type="component" value="Unassembled WGS sequence"/>
</dbReference>
<proteinExistence type="predicted"/>
<gene>
    <name evidence="1" type="ORF">NCTC10343_03035</name>
</gene>
<accession>A0A378XZ05</accession>
<protein>
    <submittedName>
        <fullName evidence="1">Uncharacterized protein</fullName>
    </submittedName>
</protein>
<name>A0A378XZ05_PAEPO</name>
<evidence type="ECO:0000313" key="1">
    <source>
        <dbReference type="EMBL" id="SUA70165.1"/>
    </source>
</evidence>
<dbReference type="RefSeq" id="WP_019687558.1">
    <property type="nucleotide sequence ID" value="NZ_CP036496.1"/>
</dbReference>
<sequence>MNDELKRFIVEDMLPREVEALTIAADTLYLKRDKDREYLDDWWLVVRALLGERVEEFRNCRIVNELYNYLNHRQENEEVRKRELWY</sequence>
<reference evidence="1 2" key="1">
    <citation type="submission" date="2018-06" db="EMBL/GenBank/DDBJ databases">
        <authorList>
            <consortium name="Pathogen Informatics"/>
            <person name="Doyle S."/>
        </authorList>
    </citation>
    <scope>NUCLEOTIDE SEQUENCE [LARGE SCALE GENOMIC DNA]</scope>
    <source>
        <strain evidence="1 2">NCTC10343</strain>
    </source>
</reference>
<dbReference type="EMBL" id="UGSC01000001">
    <property type="protein sequence ID" value="SUA70165.1"/>
    <property type="molecule type" value="Genomic_DNA"/>
</dbReference>
<dbReference type="AlphaFoldDB" id="A0A378XZ05"/>
<dbReference type="GeneID" id="93346404"/>
<evidence type="ECO:0000313" key="2">
    <source>
        <dbReference type="Proteomes" id="UP000254400"/>
    </source>
</evidence>